<name>A0A369B1J3_9FIRM</name>
<organism evidence="2 3">
    <name type="scientific">Anaerobacterium chartisolvens</name>
    <dbReference type="NCBI Taxonomy" id="1297424"/>
    <lineage>
        <taxon>Bacteria</taxon>
        <taxon>Bacillati</taxon>
        <taxon>Bacillota</taxon>
        <taxon>Clostridia</taxon>
        <taxon>Eubacteriales</taxon>
        <taxon>Oscillospiraceae</taxon>
        <taxon>Anaerobacterium</taxon>
    </lineage>
</organism>
<evidence type="ECO:0000313" key="2">
    <source>
        <dbReference type="EMBL" id="RCX15542.1"/>
    </source>
</evidence>
<feature type="compositionally biased region" description="Basic and acidic residues" evidence="1">
    <location>
        <begin position="52"/>
        <end position="74"/>
    </location>
</feature>
<dbReference type="RefSeq" id="WP_114298191.1">
    <property type="nucleotide sequence ID" value="NZ_QPJT01000013.1"/>
</dbReference>
<accession>A0A369B1J3</accession>
<feature type="compositionally biased region" description="Low complexity" evidence="1">
    <location>
        <begin position="33"/>
        <end position="47"/>
    </location>
</feature>
<protein>
    <submittedName>
        <fullName evidence="2">Uncharacterized protein</fullName>
    </submittedName>
</protein>
<proteinExistence type="predicted"/>
<dbReference type="Proteomes" id="UP000253034">
    <property type="component" value="Unassembled WGS sequence"/>
</dbReference>
<dbReference type="OrthoDB" id="1708376at2"/>
<evidence type="ECO:0000256" key="1">
    <source>
        <dbReference type="SAM" id="MobiDB-lite"/>
    </source>
</evidence>
<comment type="caution">
    <text evidence="2">The sequence shown here is derived from an EMBL/GenBank/DDBJ whole genome shotgun (WGS) entry which is preliminary data.</text>
</comment>
<evidence type="ECO:0000313" key="3">
    <source>
        <dbReference type="Proteomes" id="UP000253034"/>
    </source>
</evidence>
<feature type="region of interest" description="Disordered" evidence="1">
    <location>
        <begin position="27"/>
        <end position="103"/>
    </location>
</feature>
<dbReference type="EMBL" id="QPJT01000013">
    <property type="protein sequence ID" value="RCX15542.1"/>
    <property type="molecule type" value="Genomic_DNA"/>
</dbReference>
<sequence length="103" mass="11564">MSIKPIDFQVMLPKAPEVAKISNDAQHRMDALQQQQASAVQQNAQNSTKTVHSKDKANEAAIHEKQQKDKEEKGKGKKKGKYNYNSSKKAELQEKTSTIDVKI</sequence>
<gene>
    <name evidence="2" type="ORF">DFR58_113124</name>
</gene>
<dbReference type="AlphaFoldDB" id="A0A369B1J3"/>
<keyword evidence="3" id="KW-1185">Reference proteome</keyword>
<reference evidence="2 3" key="1">
    <citation type="submission" date="2018-07" db="EMBL/GenBank/DDBJ databases">
        <title>Genomic Encyclopedia of Type Strains, Phase IV (KMG-IV): sequencing the most valuable type-strain genomes for metagenomic binning, comparative biology and taxonomic classification.</title>
        <authorList>
            <person name="Goeker M."/>
        </authorList>
    </citation>
    <scope>NUCLEOTIDE SEQUENCE [LARGE SCALE GENOMIC DNA]</scope>
    <source>
        <strain evidence="2 3">DSM 27016</strain>
    </source>
</reference>